<evidence type="ECO:0000313" key="2">
    <source>
        <dbReference type="Proteomes" id="UP000315133"/>
    </source>
</evidence>
<evidence type="ECO:0000313" key="1">
    <source>
        <dbReference type="EMBL" id="TQM97327.1"/>
    </source>
</evidence>
<comment type="caution">
    <text evidence="1">The sequence shown here is derived from an EMBL/GenBank/DDBJ whole genome shotgun (WGS) entry which is preliminary data.</text>
</comment>
<organism evidence="1 2">
    <name type="scientific">Ornithinimicrobium humiphilum</name>
    <dbReference type="NCBI Taxonomy" id="125288"/>
    <lineage>
        <taxon>Bacteria</taxon>
        <taxon>Bacillati</taxon>
        <taxon>Actinomycetota</taxon>
        <taxon>Actinomycetes</taxon>
        <taxon>Micrococcales</taxon>
        <taxon>Ornithinimicrobiaceae</taxon>
        <taxon>Ornithinimicrobium</taxon>
    </lineage>
</organism>
<accession>A0A543KQJ2</accession>
<dbReference type="SUPFAM" id="SSF51905">
    <property type="entry name" value="FAD/NAD(P)-binding domain"/>
    <property type="match status" value="1"/>
</dbReference>
<gene>
    <name evidence="1" type="ORF">FB476_2234</name>
</gene>
<dbReference type="Gene3D" id="3.50.50.60">
    <property type="entry name" value="FAD/NAD(P)-binding domain"/>
    <property type="match status" value="1"/>
</dbReference>
<dbReference type="EMBL" id="VFPU01000001">
    <property type="protein sequence ID" value="TQM97327.1"/>
    <property type="molecule type" value="Genomic_DNA"/>
</dbReference>
<reference evidence="1 2" key="1">
    <citation type="submission" date="2019-06" db="EMBL/GenBank/DDBJ databases">
        <title>Sequencing the genomes of 1000 actinobacteria strains.</title>
        <authorList>
            <person name="Klenk H.-P."/>
        </authorList>
    </citation>
    <scope>NUCLEOTIDE SEQUENCE [LARGE SCALE GENOMIC DNA]</scope>
    <source>
        <strain evidence="1 2">DSM 12362</strain>
    </source>
</reference>
<dbReference type="RefSeq" id="WP_141818807.1">
    <property type="nucleotide sequence ID" value="NZ_BAAAIL010000002.1"/>
</dbReference>
<dbReference type="Proteomes" id="UP000315133">
    <property type="component" value="Unassembled WGS sequence"/>
</dbReference>
<dbReference type="Pfam" id="PF13450">
    <property type="entry name" value="NAD_binding_8"/>
    <property type="match status" value="1"/>
</dbReference>
<name>A0A543KQJ2_9MICO</name>
<protein>
    <submittedName>
        <fullName evidence="1">Pyridine nucleotide-disulfide oxidoreductase</fullName>
    </submittedName>
</protein>
<proteinExistence type="predicted"/>
<keyword evidence="2" id="KW-1185">Reference proteome</keyword>
<sequence length="134" mass="13993">MSTAIREDHPVVVIGAGPVGLAAAAHLADRGMPFLVLEAGDDVGAAVSEWGHIRTFTPWQYIVDATAEELLAPTGWARPSTPVPPTGAELVEHYLRPLPAELQSRGVMEPVSSLRVSGPASGWSGESGCCPVTI</sequence>
<dbReference type="AlphaFoldDB" id="A0A543KQJ2"/>
<dbReference type="OrthoDB" id="7279140at2"/>
<dbReference type="InterPro" id="IPR036188">
    <property type="entry name" value="FAD/NAD-bd_sf"/>
</dbReference>